<dbReference type="InterPro" id="IPR029060">
    <property type="entry name" value="PIN-like_dom_sf"/>
</dbReference>
<comment type="cofactor">
    <cofactor evidence="6">
        <name>Mg(2+)</name>
        <dbReference type="ChEBI" id="CHEBI:18420"/>
    </cofactor>
</comment>
<name>A0A1G9R5B2_9ACTN</name>
<dbReference type="EMBL" id="FNHE01000004">
    <property type="protein sequence ID" value="SDM17615.1"/>
    <property type="molecule type" value="Genomic_DNA"/>
</dbReference>
<dbReference type="PANTHER" id="PTHR35901:SF1">
    <property type="entry name" value="EXONUCLEASE VAPC9"/>
    <property type="match status" value="1"/>
</dbReference>
<evidence type="ECO:0000259" key="7">
    <source>
        <dbReference type="Pfam" id="PF01850"/>
    </source>
</evidence>
<dbReference type="AlphaFoldDB" id="A0A1G9R5B2"/>
<keyword evidence="2 6" id="KW-0540">Nuclease</keyword>
<evidence type="ECO:0000313" key="9">
    <source>
        <dbReference type="Proteomes" id="UP000198680"/>
    </source>
</evidence>
<dbReference type="HAMAP" id="MF_00265">
    <property type="entry name" value="VapC_Nob1"/>
    <property type="match status" value="1"/>
</dbReference>
<keyword evidence="6" id="KW-0800">Toxin</keyword>
<keyword evidence="1 6" id="KW-1277">Toxin-antitoxin system</keyword>
<dbReference type="InterPro" id="IPR051619">
    <property type="entry name" value="TypeII_TA_RNase_PINc/VapC"/>
</dbReference>
<feature type="binding site" evidence="6">
    <location>
        <position position="5"/>
    </location>
    <ligand>
        <name>Mg(2+)</name>
        <dbReference type="ChEBI" id="CHEBI:18420"/>
    </ligand>
</feature>
<comment type="similarity">
    <text evidence="6">Belongs to the PINc/VapC protein family.</text>
</comment>
<dbReference type="Pfam" id="PF01850">
    <property type="entry name" value="PIN"/>
    <property type="match status" value="1"/>
</dbReference>
<keyword evidence="4 6" id="KW-0378">Hydrolase</keyword>
<organism evidence="8 9">
    <name type="scientific">Geodermatophilus siccatus</name>
    <dbReference type="NCBI Taxonomy" id="1137991"/>
    <lineage>
        <taxon>Bacteria</taxon>
        <taxon>Bacillati</taxon>
        <taxon>Actinomycetota</taxon>
        <taxon>Actinomycetes</taxon>
        <taxon>Geodermatophilales</taxon>
        <taxon>Geodermatophilaceae</taxon>
        <taxon>Geodermatophilus</taxon>
    </lineage>
</organism>
<evidence type="ECO:0000256" key="3">
    <source>
        <dbReference type="ARBA" id="ARBA00022723"/>
    </source>
</evidence>
<dbReference type="STRING" id="1137991.SAMN05660642_01749"/>
<keyword evidence="5 6" id="KW-0460">Magnesium</keyword>
<dbReference type="GO" id="GO:0016787">
    <property type="term" value="F:hydrolase activity"/>
    <property type="evidence" value="ECO:0007669"/>
    <property type="project" value="UniProtKB-KW"/>
</dbReference>
<dbReference type="GO" id="GO:0004540">
    <property type="term" value="F:RNA nuclease activity"/>
    <property type="evidence" value="ECO:0007669"/>
    <property type="project" value="InterPro"/>
</dbReference>
<feature type="binding site" evidence="6">
    <location>
        <position position="95"/>
    </location>
    <ligand>
        <name>Mg(2+)</name>
        <dbReference type="ChEBI" id="CHEBI:18420"/>
    </ligand>
</feature>
<dbReference type="SUPFAM" id="SSF88723">
    <property type="entry name" value="PIN domain-like"/>
    <property type="match status" value="1"/>
</dbReference>
<accession>A0A1G9R5B2</accession>
<proteinExistence type="inferred from homology"/>
<evidence type="ECO:0000256" key="2">
    <source>
        <dbReference type="ARBA" id="ARBA00022722"/>
    </source>
</evidence>
<keyword evidence="9" id="KW-1185">Reference proteome</keyword>
<dbReference type="InterPro" id="IPR022907">
    <property type="entry name" value="VapC_family"/>
</dbReference>
<sequence>MIVVDASVVVSALLVDRPEGDAAREALRSDAAHAPHLLDVEVTSAVRRWVLAGRLTVEEARSSIRDLGDLAVTRHGHEPLLDRALELRDAVSAHDGTYLALAELLGATLVTGDGRLSRAPGVRCPVSVIG</sequence>
<dbReference type="Proteomes" id="UP000198680">
    <property type="component" value="Unassembled WGS sequence"/>
</dbReference>
<dbReference type="InterPro" id="IPR044153">
    <property type="entry name" value="PIN_Pae0151-like"/>
</dbReference>
<dbReference type="InterPro" id="IPR002716">
    <property type="entry name" value="PIN_dom"/>
</dbReference>
<protein>
    <recommendedName>
        <fullName evidence="6">Ribonuclease VapC</fullName>
        <shortName evidence="6">RNase VapC</shortName>
        <ecNumber evidence="6">3.1.-.-</ecNumber>
    </recommendedName>
    <alternativeName>
        <fullName evidence="6">Toxin VapC</fullName>
    </alternativeName>
</protein>
<dbReference type="Gene3D" id="3.40.50.1010">
    <property type="entry name" value="5'-nuclease"/>
    <property type="match status" value="1"/>
</dbReference>
<evidence type="ECO:0000313" key="8">
    <source>
        <dbReference type="EMBL" id="SDM17615.1"/>
    </source>
</evidence>
<dbReference type="EC" id="3.1.-.-" evidence="6"/>
<dbReference type="PANTHER" id="PTHR35901">
    <property type="entry name" value="RIBONUCLEASE VAPC3"/>
    <property type="match status" value="1"/>
</dbReference>
<evidence type="ECO:0000256" key="1">
    <source>
        <dbReference type="ARBA" id="ARBA00022649"/>
    </source>
</evidence>
<gene>
    <name evidence="6" type="primary">vapC</name>
    <name evidence="8" type="ORF">SAMN05660642_01749</name>
</gene>
<feature type="domain" description="PIN" evidence="7">
    <location>
        <begin position="2"/>
        <end position="120"/>
    </location>
</feature>
<dbReference type="CDD" id="cd09873">
    <property type="entry name" value="PIN_Pae0151-like"/>
    <property type="match status" value="1"/>
</dbReference>
<reference evidence="9" key="1">
    <citation type="submission" date="2016-10" db="EMBL/GenBank/DDBJ databases">
        <authorList>
            <person name="Varghese N."/>
            <person name="Submissions S."/>
        </authorList>
    </citation>
    <scope>NUCLEOTIDE SEQUENCE [LARGE SCALE GENOMIC DNA]</scope>
    <source>
        <strain evidence="9">DSM 45419</strain>
    </source>
</reference>
<evidence type="ECO:0000256" key="6">
    <source>
        <dbReference type="HAMAP-Rule" id="MF_00265"/>
    </source>
</evidence>
<evidence type="ECO:0000256" key="5">
    <source>
        <dbReference type="ARBA" id="ARBA00022842"/>
    </source>
</evidence>
<dbReference type="OrthoDB" id="4377304at2"/>
<evidence type="ECO:0000256" key="4">
    <source>
        <dbReference type="ARBA" id="ARBA00022801"/>
    </source>
</evidence>
<dbReference type="RefSeq" id="WP_091216566.1">
    <property type="nucleotide sequence ID" value="NZ_FNHE01000004.1"/>
</dbReference>
<keyword evidence="3 6" id="KW-0479">Metal-binding</keyword>
<dbReference type="GO" id="GO:0090729">
    <property type="term" value="F:toxin activity"/>
    <property type="evidence" value="ECO:0007669"/>
    <property type="project" value="UniProtKB-KW"/>
</dbReference>
<comment type="function">
    <text evidence="6">Toxic component of a toxin-antitoxin (TA) system. An RNase.</text>
</comment>
<dbReference type="GO" id="GO:0000287">
    <property type="term" value="F:magnesium ion binding"/>
    <property type="evidence" value="ECO:0007669"/>
    <property type="project" value="UniProtKB-UniRule"/>
</dbReference>